<dbReference type="Proteomes" id="UP000789920">
    <property type="component" value="Unassembled WGS sequence"/>
</dbReference>
<accession>A0ACA9SAT1</accession>
<sequence length="39" mass="4545">EYKSEFSREVVKKCSVVTFSANQIQDFISGLYTPFHYVP</sequence>
<protein>
    <submittedName>
        <fullName evidence="1">33169_t:CDS:1</fullName>
    </submittedName>
</protein>
<keyword evidence="2" id="KW-1185">Reference proteome</keyword>
<evidence type="ECO:0000313" key="1">
    <source>
        <dbReference type="EMBL" id="CAG8832379.1"/>
    </source>
</evidence>
<name>A0ACA9SAT1_9GLOM</name>
<feature type="non-terminal residue" evidence="1">
    <location>
        <position position="1"/>
    </location>
</feature>
<comment type="caution">
    <text evidence="1">The sequence shown here is derived from an EMBL/GenBank/DDBJ whole genome shotgun (WGS) entry which is preliminary data.</text>
</comment>
<feature type="non-terminal residue" evidence="1">
    <location>
        <position position="39"/>
    </location>
</feature>
<dbReference type="EMBL" id="CAJVQC010103576">
    <property type="protein sequence ID" value="CAG8832379.1"/>
    <property type="molecule type" value="Genomic_DNA"/>
</dbReference>
<gene>
    <name evidence="1" type="ORF">RPERSI_LOCUS28436</name>
</gene>
<organism evidence="1 2">
    <name type="scientific">Racocetra persica</name>
    <dbReference type="NCBI Taxonomy" id="160502"/>
    <lineage>
        <taxon>Eukaryota</taxon>
        <taxon>Fungi</taxon>
        <taxon>Fungi incertae sedis</taxon>
        <taxon>Mucoromycota</taxon>
        <taxon>Glomeromycotina</taxon>
        <taxon>Glomeromycetes</taxon>
        <taxon>Diversisporales</taxon>
        <taxon>Gigasporaceae</taxon>
        <taxon>Racocetra</taxon>
    </lineage>
</organism>
<proteinExistence type="predicted"/>
<evidence type="ECO:0000313" key="2">
    <source>
        <dbReference type="Proteomes" id="UP000789920"/>
    </source>
</evidence>
<reference evidence="1" key="1">
    <citation type="submission" date="2021-06" db="EMBL/GenBank/DDBJ databases">
        <authorList>
            <person name="Kallberg Y."/>
            <person name="Tangrot J."/>
            <person name="Rosling A."/>
        </authorList>
    </citation>
    <scope>NUCLEOTIDE SEQUENCE</scope>
    <source>
        <strain evidence="1">MA461A</strain>
    </source>
</reference>